<evidence type="ECO:0000313" key="8">
    <source>
        <dbReference type="EMBL" id="RUO62404.1"/>
    </source>
</evidence>
<evidence type="ECO:0000256" key="2">
    <source>
        <dbReference type="ARBA" id="ARBA00023012"/>
    </source>
</evidence>
<dbReference type="GO" id="GO:0006355">
    <property type="term" value="P:regulation of DNA-templated transcription"/>
    <property type="evidence" value="ECO:0007669"/>
    <property type="project" value="TreeGrafter"/>
</dbReference>
<dbReference type="PROSITE" id="PS50110">
    <property type="entry name" value="RESPONSE_REGULATORY"/>
    <property type="match status" value="1"/>
</dbReference>
<dbReference type="GO" id="GO:0005829">
    <property type="term" value="C:cytosol"/>
    <property type="evidence" value="ECO:0007669"/>
    <property type="project" value="TreeGrafter"/>
</dbReference>
<dbReference type="Gene3D" id="3.60.40.10">
    <property type="entry name" value="PPM-type phosphatase domain"/>
    <property type="match status" value="1"/>
</dbReference>
<comment type="caution">
    <text evidence="8">The sequence shown here is derived from an EMBL/GenBank/DDBJ whole genome shotgun (WGS) entry which is preliminary data.</text>
</comment>
<dbReference type="SMART" id="SM00448">
    <property type="entry name" value="REC"/>
    <property type="match status" value="1"/>
</dbReference>
<keyword evidence="5" id="KW-0804">Transcription</keyword>
<dbReference type="Pfam" id="PF00072">
    <property type="entry name" value="Response_reg"/>
    <property type="match status" value="1"/>
</dbReference>
<evidence type="ECO:0000256" key="3">
    <source>
        <dbReference type="ARBA" id="ARBA00023015"/>
    </source>
</evidence>
<evidence type="ECO:0000313" key="9">
    <source>
        <dbReference type="Proteomes" id="UP000288361"/>
    </source>
</evidence>
<sequence length="329" mass="36628">MSKAHVAVIEDDLVFQSMLKEYLCQHGYDVRCAGAGQQGLELCEQHCPDVVLCDLNLPDINGLEVIEKLLKVCAHLPIIVISASEKMSDIREAVRLGAWDYLVKPLQSLDVLDSAIGHCLERHELEASYLHDIWELDAHINVIYQDDMIAGKLTEELLPKSPLRVGAYNFECMTDPADTTPTWVDYRSLGNGKVLVVMAAAQNATEQNLVPLLVLKTLVDPVIRQYLSGMDNTLVLPGSLLEHLNIELCHSQVRTAFDILAGVLDTETGQWQWAQAGDKLEPSPSAKPDLALGIWKHANYRTHQLESLHRLHCRSYGKELIVSAEPQIA</sequence>
<evidence type="ECO:0000259" key="7">
    <source>
        <dbReference type="PROSITE" id="PS50110"/>
    </source>
</evidence>
<dbReference type="InterPro" id="IPR039420">
    <property type="entry name" value="WalR-like"/>
</dbReference>
<dbReference type="InterPro" id="IPR036457">
    <property type="entry name" value="PPM-type-like_dom_sf"/>
</dbReference>
<dbReference type="SUPFAM" id="SSF52172">
    <property type="entry name" value="CheY-like"/>
    <property type="match status" value="1"/>
</dbReference>
<keyword evidence="3" id="KW-0805">Transcription regulation</keyword>
<feature type="domain" description="Response regulatory" evidence="7">
    <location>
        <begin position="5"/>
        <end position="119"/>
    </location>
</feature>
<evidence type="ECO:0000256" key="1">
    <source>
        <dbReference type="ARBA" id="ARBA00022553"/>
    </source>
</evidence>
<evidence type="ECO:0000256" key="6">
    <source>
        <dbReference type="PROSITE-ProRule" id="PRU00169"/>
    </source>
</evidence>
<protein>
    <submittedName>
        <fullName evidence="8">Response regulator</fullName>
    </submittedName>
</protein>
<dbReference type="GO" id="GO:0032993">
    <property type="term" value="C:protein-DNA complex"/>
    <property type="evidence" value="ECO:0007669"/>
    <property type="project" value="TreeGrafter"/>
</dbReference>
<dbReference type="PANTHER" id="PTHR48111">
    <property type="entry name" value="REGULATOR OF RPOS"/>
    <property type="match status" value="1"/>
</dbReference>
<keyword evidence="2" id="KW-0902">Two-component regulatory system</keyword>
<gene>
    <name evidence="8" type="ORF">CWI73_10365</name>
</gene>
<proteinExistence type="predicted"/>
<dbReference type="AlphaFoldDB" id="A0A432YN79"/>
<dbReference type="InterPro" id="IPR011006">
    <property type="entry name" value="CheY-like_superfamily"/>
</dbReference>
<dbReference type="InterPro" id="IPR001789">
    <property type="entry name" value="Sig_transdc_resp-reg_receiver"/>
</dbReference>
<dbReference type="PANTHER" id="PTHR48111:SF1">
    <property type="entry name" value="TWO-COMPONENT RESPONSE REGULATOR ORR33"/>
    <property type="match status" value="1"/>
</dbReference>
<dbReference type="Gene3D" id="3.40.50.2300">
    <property type="match status" value="1"/>
</dbReference>
<keyword evidence="1 6" id="KW-0597">Phosphoprotein</keyword>
<dbReference type="RefSeq" id="WP_126752713.1">
    <property type="nucleotide sequence ID" value="NZ_JBHUMT010000016.1"/>
</dbReference>
<dbReference type="Proteomes" id="UP000288361">
    <property type="component" value="Unassembled WGS sequence"/>
</dbReference>
<name>A0A432YN79_9GAMM</name>
<feature type="modified residue" description="4-aspartylphosphate" evidence="6">
    <location>
        <position position="54"/>
    </location>
</feature>
<evidence type="ECO:0000256" key="4">
    <source>
        <dbReference type="ARBA" id="ARBA00023125"/>
    </source>
</evidence>
<organism evidence="8 9">
    <name type="scientific">Idiomarina piscisalsi</name>
    <dbReference type="NCBI Taxonomy" id="1096243"/>
    <lineage>
        <taxon>Bacteria</taxon>
        <taxon>Pseudomonadati</taxon>
        <taxon>Pseudomonadota</taxon>
        <taxon>Gammaproteobacteria</taxon>
        <taxon>Alteromonadales</taxon>
        <taxon>Idiomarinaceae</taxon>
        <taxon>Idiomarina</taxon>
    </lineage>
</organism>
<evidence type="ECO:0000256" key="5">
    <source>
        <dbReference type="ARBA" id="ARBA00023163"/>
    </source>
</evidence>
<dbReference type="EMBL" id="PIQA01000012">
    <property type="protein sequence ID" value="RUO62404.1"/>
    <property type="molecule type" value="Genomic_DNA"/>
</dbReference>
<keyword evidence="4" id="KW-0238">DNA-binding</keyword>
<dbReference type="GO" id="GO:0000976">
    <property type="term" value="F:transcription cis-regulatory region binding"/>
    <property type="evidence" value="ECO:0007669"/>
    <property type="project" value="TreeGrafter"/>
</dbReference>
<reference evidence="8 9" key="1">
    <citation type="journal article" date="2011" name="Front. Microbiol.">
        <title>Genomic signatures of strain selection and enhancement in Bacillus atrophaeus var. globigii, a historical biowarfare simulant.</title>
        <authorList>
            <person name="Gibbons H.S."/>
            <person name="Broomall S.M."/>
            <person name="McNew L.A."/>
            <person name="Daligault H."/>
            <person name="Chapman C."/>
            <person name="Bruce D."/>
            <person name="Karavis M."/>
            <person name="Krepps M."/>
            <person name="McGregor P.A."/>
            <person name="Hong C."/>
            <person name="Park K.H."/>
            <person name="Akmal A."/>
            <person name="Feldman A."/>
            <person name="Lin J.S."/>
            <person name="Chang W.E."/>
            <person name="Higgs B.W."/>
            <person name="Demirev P."/>
            <person name="Lindquist J."/>
            <person name="Liem A."/>
            <person name="Fochler E."/>
            <person name="Read T.D."/>
            <person name="Tapia R."/>
            <person name="Johnson S."/>
            <person name="Bishop-Lilly K.A."/>
            <person name="Detter C."/>
            <person name="Han C."/>
            <person name="Sozhamannan S."/>
            <person name="Rosenzweig C.N."/>
            <person name="Skowronski E.W."/>
        </authorList>
    </citation>
    <scope>NUCLEOTIDE SEQUENCE [LARGE SCALE GENOMIC DNA]</scope>
    <source>
        <strain evidence="8 9">TPS4-2</strain>
    </source>
</reference>
<dbReference type="GO" id="GO:0000156">
    <property type="term" value="F:phosphorelay response regulator activity"/>
    <property type="evidence" value="ECO:0007669"/>
    <property type="project" value="TreeGrafter"/>
</dbReference>
<accession>A0A432YN79</accession>